<proteinExistence type="predicted"/>
<feature type="domain" description="DNA mimic protein DMP19 C-terminal" evidence="1">
    <location>
        <begin position="22"/>
        <end position="114"/>
    </location>
</feature>
<dbReference type="RefSeq" id="WP_093250348.1">
    <property type="nucleotide sequence ID" value="NZ_FNGP01000002.1"/>
</dbReference>
<dbReference type="Pfam" id="PF14300">
    <property type="entry name" value="DMP19"/>
    <property type="match status" value="1"/>
</dbReference>
<evidence type="ECO:0000259" key="1">
    <source>
        <dbReference type="Pfam" id="PF14300"/>
    </source>
</evidence>
<reference evidence="2 3" key="1">
    <citation type="submission" date="2016-10" db="EMBL/GenBank/DDBJ databases">
        <authorList>
            <person name="de Groot N.N."/>
        </authorList>
    </citation>
    <scope>NUCLEOTIDE SEQUENCE [LARGE SCALE GENOMIC DNA]</scope>
    <source>
        <strain evidence="2 3">CGMCC 1.9159</strain>
    </source>
</reference>
<dbReference type="OrthoDB" id="5147630at2"/>
<dbReference type="STRING" id="686624.SAMN04488242_1409"/>
<protein>
    <recommendedName>
        <fullName evidence="1">DNA mimic protein DMP19 C-terminal domain-containing protein</fullName>
    </recommendedName>
</protein>
<evidence type="ECO:0000313" key="3">
    <source>
        <dbReference type="Proteomes" id="UP000199475"/>
    </source>
</evidence>
<dbReference type="EMBL" id="FNGP01000002">
    <property type="protein sequence ID" value="SDL39795.1"/>
    <property type="molecule type" value="Genomic_DNA"/>
</dbReference>
<sequence>MSDIDKIWNRAASGDGGEQGDEALAALLLFHGTVMNGGLVNALEVLDEEQIASAVEGYRFFGFDDAAALIVETQVELEDDADPEELEESKDGEFFDLIDDDETVYEALERKLADDPAAFAPIG</sequence>
<name>A0A1G9JRH4_9ACTN</name>
<gene>
    <name evidence="2" type="ORF">SAMN04488242_1409</name>
</gene>
<dbReference type="InterPro" id="IPR025402">
    <property type="entry name" value="DMP19_C"/>
</dbReference>
<dbReference type="Proteomes" id="UP000199475">
    <property type="component" value="Unassembled WGS sequence"/>
</dbReference>
<evidence type="ECO:0000313" key="2">
    <source>
        <dbReference type="EMBL" id="SDL39795.1"/>
    </source>
</evidence>
<keyword evidence="3" id="KW-1185">Reference proteome</keyword>
<organism evidence="2 3">
    <name type="scientific">Tessaracoccus oleiagri</name>
    <dbReference type="NCBI Taxonomy" id="686624"/>
    <lineage>
        <taxon>Bacteria</taxon>
        <taxon>Bacillati</taxon>
        <taxon>Actinomycetota</taxon>
        <taxon>Actinomycetes</taxon>
        <taxon>Propionibacteriales</taxon>
        <taxon>Propionibacteriaceae</taxon>
        <taxon>Tessaracoccus</taxon>
    </lineage>
</organism>
<dbReference type="AlphaFoldDB" id="A0A1G9JRH4"/>
<accession>A0A1G9JRH4</accession>